<dbReference type="InterPro" id="IPR001111">
    <property type="entry name" value="TGF-b_propeptide"/>
</dbReference>
<dbReference type="SMART" id="SM00204">
    <property type="entry name" value="TGFB"/>
    <property type="match status" value="1"/>
</dbReference>
<dbReference type="PROSITE" id="PS00250">
    <property type="entry name" value="TGF_BETA_1"/>
    <property type="match status" value="1"/>
</dbReference>
<comment type="subcellular location">
    <subcellularLocation>
        <location evidence="1">Secreted</location>
    </subcellularLocation>
</comment>
<dbReference type="Pfam" id="PF00688">
    <property type="entry name" value="TGFb_propeptide"/>
    <property type="match status" value="1"/>
</dbReference>
<feature type="region of interest" description="Disordered" evidence="9">
    <location>
        <begin position="271"/>
        <end position="295"/>
    </location>
</feature>
<organism evidence="11 12">
    <name type="scientific">Carassius auratus</name>
    <name type="common">Goldfish</name>
    <dbReference type="NCBI Taxonomy" id="7957"/>
    <lineage>
        <taxon>Eukaryota</taxon>
        <taxon>Metazoa</taxon>
        <taxon>Chordata</taxon>
        <taxon>Craniata</taxon>
        <taxon>Vertebrata</taxon>
        <taxon>Euteleostomi</taxon>
        <taxon>Actinopterygii</taxon>
        <taxon>Neopterygii</taxon>
        <taxon>Teleostei</taxon>
        <taxon>Ostariophysi</taxon>
        <taxon>Cypriniformes</taxon>
        <taxon>Cyprinidae</taxon>
        <taxon>Cyprininae</taxon>
        <taxon>Carassius</taxon>
    </lineage>
</organism>
<dbReference type="GeneID" id="113098779"/>
<dbReference type="AlphaFoldDB" id="A0A6P6PEY6"/>
<dbReference type="GO" id="GO:0072359">
    <property type="term" value="P:circulatory system development"/>
    <property type="evidence" value="ECO:0007669"/>
    <property type="project" value="UniProtKB-ARBA"/>
</dbReference>
<evidence type="ECO:0000313" key="11">
    <source>
        <dbReference type="Proteomes" id="UP000515129"/>
    </source>
</evidence>
<dbReference type="PANTHER" id="PTHR11848">
    <property type="entry name" value="TGF-BETA FAMILY"/>
    <property type="match status" value="1"/>
</dbReference>
<keyword evidence="3" id="KW-0964">Secreted</keyword>
<evidence type="ECO:0000259" key="10">
    <source>
        <dbReference type="PROSITE" id="PS51362"/>
    </source>
</evidence>
<accession>A0A6P6PEY6</accession>
<keyword evidence="4" id="KW-0732">Signal</keyword>
<dbReference type="PANTHER" id="PTHR11848:SF39">
    <property type="entry name" value="BONE MORPHOGENETIC PROTEIN 10"/>
    <property type="match status" value="1"/>
</dbReference>
<dbReference type="FunFam" id="2.10.90.10:FF:000001">
    <property type="entry name" value="Bone morphogenetic protein 4"/>
    <property type="match status" value="1"/>
</dbReference>
<dbReference type="SUPFAM" id="SSF57501">
    <property type="entry name" value="Cystine-knot cytokines"/>
    <property type="match status" value="1"/>
</dbReference>
<keyword evidence="11" id="KW-1185">Reference proteome</keyword>
<evidence type="ECO:0000256" key="8">
    <source>
        <dbReference type="RuleBase" id="RU000354"/>
    </source>
</evidence>
<comment type="similarity">
    <text evidence="2 8">Belongs to the TGF-beta family.</text>
</comment>
<dbReference type="InterPro" id="IPR015615">
    <property type="entry name" value="TGF-beta-rel"/>
</dbReference>
<evidence type="ECO:0000256" key="9">
    <source>
        <dbReference type="SAM" id="MobiDB-lite"/>
    </source>
</evidence>
<evidence type="ECO:0000256" key="7">
    <source>
        <dbReference type="ARBA" id="ARBA00023180"/>
    </source>
</evidence>
<dbReference type="OrthoDB" id="5987191at2759"/>
<name>A0A6P6PEY6_CARAU</name>
<dbReference type="GO" id="GO:0030509">
    <property type="term" value="P:BMP signaling pathway"/>
    <property type="evidence" value="ECO:0007669"/>
    <property type="project" value="TreeGrafter"/>
</dbReference>
<dbReference type="GO" id="GO:0005125">
    <property type="term" value="F:cytokine activity"/>
    <property type="evidence" value="ECO:0007669"/>
    <property type="project" value="TreeGrafter"/>
</dbReference>
<keyword evidence="6" id="KW-1015">Disulfide bond</keyword>
<feature type="domain" description="TGF-beta family profile" evidence="10">
    <location>
        <begin position="381"/>
        <end position="493"/>
    </location>
</feature>
<evidence type="ECO:0000313" key="12">
    <source>
        <dbReference type="RefSeq" id="XP_026119643.1"/>
    </source>
</evidence>
<dbReference type="PROSITE" id="PS51362">
    <property type="entry name" value="TGF_BETA_2"/>
    <property type="match status" value="1"/>
</dbReference>
<sequence>MGGSRKNFLVMCTSSTSVLLAFFLFSWGPFCTQSSPIGSPEKLRTAPGLDDGHGGVLDPLLLEQDSEMDMQSLLETLKGQFLRTFNLTQPSPPVQPGATRVDPPEYMLELYNRFASDRTAMPSANIVRSFKNEDFSPCNVGPGGVRRHPLIFNVSIPHHERVAAAELRLYTLVQTDRNKYTGVDRKVTIYEVKLLEMNRSQQIGEDIIEGGNQTKQEEETELVELASRQVYGTDSGWESFDMTSAVQLWWKSDYGTTHRLEVHIASLNSQSLTSTEGKDEGNTRGGEMDIDTSPEDKHKPLMIVFSDDQSRDHRGDKRELNELIQHETTGPGVQNNLELELNGLWDDLELMGQKDGSEKEEQSEEALLQMRSNFIYDTASRFRRNAKGNQCKKTSLYVDFKDIGWDSWILAPSGYEAFECTGTCMYPLTNHVTPTKHAIVQTLVSLKSPQRVSKACCVPTELDPISLLYLDDAGVVTYQYKYEGMVVAKCGCR</sequence>
<evidence type="ECO:0000256" key="4">
    <source>
        <dbReference type="ARBA" id="ARBA00022729"/>
    </source>
</evidence>
<dbReference type="Pfam" id="PF00019">
    <property type="entry name" value="TGF_beta"/>
    <property type="match status" value="1"/>
</dbReference>
<evidence type="ECO:0000256" key="3">
    <source>
        <dbReference type="ARBA" id="ARBA00022525"/>
    </source>
</evidence>
<dbReference type="GO" id="GO:0035239">
    <property type="term" value="P:tube morphogenesis"/>
    <property type="evidence" value="ECO:0007669"/>
    <property type="project" value="UniProtKB-ARBA"/>
</dbReference>
<evidence type="ECO:0000256" key="6">
    <source>
        <dbReference type="ARBA" id="ARBA00023157"/>
    </source>
</evidence>
<proteinExistence type="inferred from homology"/>
<dbReference type="Gene3D" id="2.60.120.970">
    <property type="match status" value="1"/>
</dbReference>
<dbReference type="KEGG" id="caua:113098779"/>
<evidence type="ECO:0000256" key="5">
    <source>
        <dbReference type="ARBA" id="ARBA00023030"/>
    </source>
</evidence>
<dbReference type="InterPro" id="IPR017948">
    <property type="entry name" value="TGFb_CS"/>
</dbReference>
<keyword evidence="5 8" id="KW-0339">Growth factor</keyword>
<evidence type="ECO:0000256" key="1">
    <source>
        <dbReference type="ARBA" id="ARBA00004613"/>
    </source>
</evidence>
<dbReference type="InterPro" id="IPR029034">
    <property type="entry name" value="Cystine-knot_cytokine"/>
</dbReference>
<dbReference type="InterPro" id="IPR001839">
    <property type="entry name" value="TGF-b_C"/>
</dbReference>
<protein>
    <submittedName>
        <fullName evidence="12">Bone morphogenetic protein 10-like</fullName>
    </submittedName>
</protein>
<dbReference type="RefSeq" id="XP_026119643.1">
    <property type="nucleotide sequence ID" value="XM_026263858.1"/>
</dbReference>
<dbReference type="GO" id="GO:0005615">
    <property type="term" value="C:extracellular space"/>
    <property type="evidence" value="ECO:0007669"/>
    <property type="project" value="TreeGrafter"/>
</dbReference>
<gene>
    <name evidence="12" type="primary">LOC113098779</name>
</gene>
<dbReference type="GO" id="GO:0008083">
    <property type="term" value="F:growth factor activity"/>
    <property type="evidence" value="ECO:0007669"/>
    <property type="project" value="UniProtKB-KW"/>
</dbReference>
<dbReference type="Gene3D" id="2.10.90.10">
    <property type="entry name" value="Cystine-knot cytokines"/>
    <property type="match status" value="1"/>
</dbReference>
<evidence type="ECO:0000256" key="2">
    <source>
        <dbReference type="ARBA" id="ARBA00006656"/>
    </source>
</evidence>
<dbReference type="Proteomes" id="UP000515129">
    <property type="component" value="Unplaced"/>
</dbReference>
<keyword evidence="7" id="KW-0325">Glycoprotein</keyword>
<reference evidence="12" key="1">
    <citation type="submission" date="2025-08" db="UniProtKB">
        <authorList>
            <consortium name="RefSeq"/>
        </authorList>
    </citation>
    <scope>IDENTIFICATION</scope>
    <source>
        <strain evidence="12">Wakin</strain>
        <tissue evidence="12">Muscle</tissue>
    </source>
</reference>